<evidence type="ECO:0000313" key="2">
    <source>
        <dbReference type="Proteomes" id="UP000793456"/>
    </source>
</evidence>
<protein>
    <submittedName>
        <fullName evidence="1">Uncharacterized protein</fullName>
    </submittedName>
</protein>
<keyword evidence="2" id="KW-1185">Reference proteome</keyword>
<name>A0ACD3Q5R0_LARCR</name>
<sequence>MKQQNENQETQQTVPAALKTMEHTTSEAPQKIFTCQVCGLSSPFTYHGQKPPNTRAIVLLEECFVTRDPFSPDKEKFLVLGSSCSLCGVRVCVGPDCSLFYTKRFCLQCVNKHLDQFPHQIQTELAKKKKKQQQSSSAGVS</sequence>
<dbReference type="Proteomes" id="UP000793456">
    <property type="component" value="Chromosome XXIII"/>
</dbReference>
<evidence type="ECO:0000313" key="1">
    <source>
        <dbReference type="EMBL" id="TMS02541.1"/>
    </source>
</evidence>
<organism evidence="1 2">
    <name type="scientific">Larimichthys crocea</name>
    <name type="common">Large yellow croaker</name>
    <name type="synonym">Pseudosciaena crocea</name>
    <dbReference type="NCBI Taxonomy" id="215358"/>
    <lineage>
        <taxon>Eukaryota</taxon>
        <taxon>Metazoa</taxon>
        <taxon>Chordata</taxon>
        <taxon>Craniata</taxon>
        <taxon>Vertebrata</taxon>
        <taxon>Euteleostomi</taxon>
        <taxon>Actinopterygii</taxon>
        <taxon>Neopterygii</taxon>
        <taxon>Teleostei</taxon>
        <taxon>Neoteleostei</taxon>
        <taxon>Acanthomorphata</taxon>
        <taxon>Eupercaria</taxon>
        <taxon>Sciaenidae</taxon>
        <taxon>Larimichthys</taxon>
    </lineage>
</organism>
<reference evidence="1" key="1">
    <citation type="submission" date="2018-11" db="EMBL/GenBank/DDBJ databases">
        <title>The sequence and de novo assembly of Larimichthys crocea genome using PacBio and Hi-C technologies.</title>
        <authorList>
            <person name="Xu P."/>
            <person name="Chen B."/>
            <person name="Zhou Z."/>
            <person name="Ke Q."/>
            <person name="Wu Y."/>
            <person name="Bai H."/>
            <person name="Pu F."/>
        </authorList>
    </citation>
    <scope>NUCLEOTIDE SEQUENCE</scope>
    <source>
        <tissue evidence="1">Muscle</tissue>
    </source>
</reference>
<gene>
    <name evidence="1" type="ORF">E3U43_020521</name>
</gene>
<comment type="caution">
    <text evidence="1">The sequence shown here is derived from an EMBL/GenBank/DDBJ whole genome shotgun (WGS) entry which is preliminary data.</text>
</comment>
<proteinExistence type="predicted"/>
<accession>A0ACD3Q5R0</accession>
<dbReference type="EMBL" id="CM011696">
    <property type="protein sequence ID" value="TMS02541.1"/>
    <property type="molecule type" value="Genomic_DNA"/>
</dbReference>